<comment type="similarity">
    <text evidence="10 11">Belongs to the TonB-dependent receptor family.</text>
</comment>
<keyword evidence="3 10" id="KW-1134">Transmembrane beta strand</keyword>
<evidence type="ECO:0000256" key="3">
    <source>
        <dbReference type="ARBA" id="ARBA00022452"/>
    </source>
</evidence>
<evidence type="ECO:0000256" key="11">
    <source>
        <dbReference type="RuleBase" id="RU003357"/>
    </source>
</evidence>
<comment type="subcellular location">
    <subcellularLocation>
        <location evidence="1 10">Cell outer membrane</location>
        <topology evidence="1 10">Multi-pass membrane protein</topology>
    </subcellularLocation>
</comment>
<dbReference type="Pfam" id="PF00593">
    <property type="entry name" value="TonB_dep_Rec_b-barrel"/>
    <property type="match status" value="1"/>
</dbReference>
<evidence type="ECO:0000256" key="2">
    <source>
        <dbReference type="ARBA" id="ARBA00022448"/>
    </source>
</evidence>
<dbReference type="PANTHER" id="PTHR30069">
    <property type="entry name" value="TONB-DEPENDENT OUTER MEMBRANE RECEPTOR"/>
    <property type="match status" value="1"/>
</dbReference>
<protein>
    <submittedName>
        <fullName evidence="14">TonB-dependent receptor</fullName>
    </submittedName>
</protein>
<keyword evidence="4 10" id="KW-0812">Transmembrane</keyword>
<evidence type="ECO:0000259" key="12">
    <source>
        <dbReference type="Pfam" id="PF00593"/>
    </source>
</evidence>
<evidence type="ECO:0000256" key="9">
    <source>
        <dbReference type="ARBA" id="ARBA00023237"/>
    </source>
</evidence>
<dbReference type="GO" id="GO:0015344">
    <property type="term" value="F:siderophore uptake transmembrane transporter activity"/>
    <property type="evidence" value="ECO:0007669"/>
    <property type="project" value="TreeGrafter"/>
</dbReference>
<evidence type="ECO:0000256" key="5">
    <source>
        <dbReference type="ARBA" id="ARBA00022729"/>
    </source>
</evidence>
<dbReference type="SUPFAM" id="SSF56935">
    <property type="entry name" value="Porins"/>
    <property type="match status" value="1"/>
</dbReference>
<dbReference type="GO" id="GO:0044718">
    <property type="term" value="P:siderophore transmembrane transport"/>
    <property type="evidence" value="ECO:0007669"/>
    <property type="project" value="TreeGrafter"/>
</dbReference>
<dbReference type="InterPro" id="IPR008969">
    <property type="entry name" value="CarboxyPept-like_regulatory"/>
</dbReference>
<reference evidence="14" key="1">
    <citation type="journal article" date="2020" name="mSystems">
        <title>Genome- and Community-Level Interaction Insights into Carbon Utilization and Element Cycling Functions of Hydrothermarchaeota in Hydrothermal Sediment.</title>
        <authorList>
            <person name="Zhou Z."/>
            <person name="Liu Y."/>
            <person name="Xu W."/>
            <person name="Pan J."/>
            <person name="Luo Z.H."/>
            <person name="Li M."/>
        </authorList>
    </citation>
    <scope>NUCLEOTIDE SEQUENCE [LARGE SCALE GENOMIC DNA]</scope>
    <source>
        <strain evidence="14">SpSt-479</strain>
    </source>
</reference>
<evidence type="ECO:0000256" key="10">
    <source>
        <dbReference type="PROSITE-ProRule" id="PRU01360"/>
    </source>
</evidence>
<dbReference type="PANTHER" id="PTHR30069:SF29">
    <property type="entry name" value="HEMOGLOBIN AND HEMOGLOBIN-HAPTOGLOBIN-BINDING PROTEIN 1-RELATED"/>
    <property type="match status" value="1"/>
</dbReference>
<gene>
    <name evidence="14" type="ORF">ENS31_06765</name>
</gene>
<keyword evidence="8 14" id="KW-0675">Receptor</keyword>
<feature type="domain" description="TonB-dependent receptor-like beta-barrel" evidence="12">
    <location>
        <begin position="356"/>
        <end position="824"/>
    </location>
</feature>
<dbReference type="Gene3D" id="2.170.130.10">
    <property type="entry name" value="TonB-dependent receptor, plug domain"/>
    <property type="match status" value="1"/>
</dbReference>
<evidence type="ECO:0000256" key="1">
    <source>
        <dbReference type="ARBA" id="ARBA00004571"/>
    </source>
</evidence>
<dbReference type="Pfam" id="PF07715">
    <property type="entry name" value="Plug"/>
    <property type="match status" value="1"/>
</dbReference>
<dbReference type="SUPFAM" id="SSF49464">
    <property type="entry name" value="Carboxypeptidase regulatory domain-like"/>
    <property type="match status" value="1"/>
</dbReference>
<evidence type="ECO:0000256" key="8">
    <source>
        <dbReference type="ARBA" id="ARBA00023170"/>
    </source>
</evidence>
<dbReference type="Gene3D" id="2.60.40.1120">
    <property type="entry name" value="Carboxypeptidase-like, regulatory domain"/>
    <property type="match status" value="1"/>
</dbReference>
<dbReference type="AlphaFoldDB" id="A0A7V2ZJU2"/>
<dbReference type="Gene3D" id="2.40.170.20">
    <property type="entry name" value="TonB-dependent receptor, beta-barrel domain"/>
    <property type="match status" value="1"/>
</dbReference>
<proteinExistence type="inferred from homology"/>
<evidence type="ECO:0000313" key="14">
    <source>
        <dbReference type="EMBL" id="HFI91221.1"/>
    </source>
</evidence>
<dbReference type="InterPro" id="IPR012910">
    <property type="entry name" value="Plug_dom"/>
</dbReference>
<dbReference type="PROSITE" id="PS52016">
    <property type="entry name" value="TONB_DEPENDENT_REC_3"/>
    <property type="match status" value="1"/>
</dbReference>
<dbReference type="InterPro" id="IPR039426">
    <property type="entry name" value="TonB-dep_rcpt-like"/>
</dbReference>
<keyword evidence="7 10" id="KW-0472">Membrane</keyword>
<comment type="caution">
    <text evidence="14">The sequence shown here is derived from an EMBL/GenBank/DDBJ whole genome shotgun (WGS) entry which is preliminary data.</text>
</comment>
<keyword evidence="2 10" id="KW-0813">Transport</keyword>
<dbReference type="InterPro" id="IPR037066">
    <property type="entry name" value="Plug_dom_sf"/>
</dbReference>
<dbReference type="EMBL" id="DSUJ01000008">
    <property type="protein sequence ID" value="HFI91221.1"/>
    <property type="molecule type" value="Genomic_DNA"/>
</dbReference>
<dbReference type="InterPro" id="IPR036942">
    <property type="entry name" value="Beta-barrel_TonB_sf"/>
</dbReference>
<keyword evidence="9 10" id="KW-0998">Cell outer membrane</keyword>
<keyword evidence="5" id="KW-0732">Signal</keyword>
<dbReference type="Pfam" id="PF13715">
    <property type="entry name" value="CarbopepD_reg_2"/>
    <property type="match status" value="1"/>
</dbReference>
<dbReference type="InterPro" id="IPR000531">
    <property type="entry name" value="Beta-barrel_TonB"/>
</dbReference>
<evidence type="ECO:0000256" key="4">
    <source>
        <dbReference type="ARBA" id="ARBA00022692"/>
    </source>
</evidence>
<sequence length="935" mass="106748">MIRYFILVYLFLSFSVYSQGTGSISGTIKDKANGEPLPGVNVVLKGTYYGAATDIYGKYTIHSINPGTYIVEVSLIGYKTVQFTGINVVAGQNKRIDVELEETVLTLGQDVVVVGEKPLLDVEETQSKKSISKEEIEIAIIENITDLVSQQAGVIKSDNAIHIRGGRSYENAFLLDGVSVQDPLAGTGFGLQLSASALEEVEVITGGYNAEFGQATSGVVNVRTREGGNKYHGYLSYKRDNFGNKSSYYVFNIDITEANLSGPEPITTYILPAIGINIPGELTFFGNFYTGFSDGITQGYFKGKAKQLYSSTFYGTRFAPRSENSWFWMGKLTYKYSPTLKFNYSFNQSVNINQNSQSLQSNLEYVEPSPGYQYEFQYILDNANTFTHNNKYHTFTITHTLNPKTFYELKFSNYYTNLRADANGKMWYDYQEPKDITNFPIEYYNLNRDTIGVIPGDGFWDIGNPFTWRDHFVQEFSVRGDLTSFFDEKNKFKSGFNLQFQEMQVIDIYKPWIGELGLNNDLYKVYPALGSLYAQDNINFSGMILNFGLRFDFWFPGKYVDDAVENSEVVTIPDETRERYKENSFKWFGNRRFKARLSPRLGISHPVSDNQTLFFSYGHFSKWPKPQFVYAKLSPANAKSSFQRFGNPNLNPETTVAYELGLRTQFTNDDVLTVTAYYKDIFDYVSTRTAQISSARFATQRFITYVNTDYARSRGIELEFKKRIGKWFNGNAQFSYSIVTGKSSSADEGVLVLTGDLDESIKEEYVSWDRPINASVSTSFYVEKGSPLFGLLPGILDDYNVYVRFFYQSGKRYTPAVFTGSYQTDGRPIYEFVRRERNSKLGDDWFWIDVNFEKYITIDNLKFSFFIEINNLLDQKNSAIINPVTGKAYEYGDPVPSSWNDPKYPDLQAPISPYPFNPARYLTRRNIKFGVNFRF</sequence>
<organism evidence="14">
    <name type="scientific">Ignavibacterium album</name>
    <dbReference type="NCBI Taxonomy" id="591197"/>
    <lineage>
        <taxon>Bacteria</taxon>
        <taxon>Pseudomonadati</taxon>
        <taxon>Ignavibacteriota</taxon>
        <taxon>Ignavibacteria</taxon>
        <taxon>Ignavibacteriales</taxon>
        <taxon>Ignavibacteriaceae</taxon>
        <taxon>Ignavibacterium</taxon>
    </lineage>
</organism>
<dbReference type="GO" id="GO:0009279">
    <property type="term" value="C:cell outer membrane"/>
    <property type="evidence" value="ECO:0007669"/>
    <property type="project" value="UniProtKB-SubCell"/>
</dbReference>
<name>A0A7V2ZJU2_9BACT</name>
<evidence type="ECO:0000256" key="6">
    <source>
        <dbReference type="ARBA" id="ARBA00023077"/>
    </source>
</evidence>
<evidence type="ECO:0000256" key="7">
    <source>
        <dbReference type="ARBA" id="ARBA00023136"/>
    </source>
</evidence>
<accession>A0A7V2ZJU2</accession>
<evidence type="ECO:0000259" key="13">
    <source>
        <dbReference type="Pfam" id="PF07715"/>
    </source>
</evidence>
<feature type="domain" description="TonB-dependent receptor plug" evidence="13">
    <location>
        <begin position="124"/>
        <end position="218"/>
    </location>
</feature>
<keyword evidence="6 11" id="KW-0798">TonB box</keyword>